<accession>A0A7R8AJJ0</accession>
<keyword evidence="4" id="KW-0175">Coiled coil</keyword>
<evidence type="ECO:0000313" key="7">
    <source>
        <dbReference type="EMBL" id="BCS19705.1"/>
    </source>
</evidence>
<comment type="subcellular location">
    <subcellularLocation>
        <location evidence="2">Cytoplasm</location>
    </subcellularLocation>
    <subcellularLocation>
        <location evidence="1">Nucleus</location>
    </subcellularLocation>
</comment>
<dbReference type="InterPro" id="IPR013910">
    <property type="entry name" value="TF_PAP1"/>
</dbReference>
<evidence type="ECO:0000256" key="5">
    <source>
        <dbReference type="SAM" id="MobiDB-lite"/>
    </source>
</evidence>
<dbReference type="GO" id="GO:0001228">
    <property type="term" value="F:DNA-binding transcription activator activity, RNA polymerase II-specific"/>
    <property type="evidence" value="ECO:0007669"/>
    <property type="project" value="TreeGrafter"/>
</dbReference>
<keyword evidence="3" id="KW-0539">Nucleus</keyword>
<dbReference type="SMART" id="SM00338">
    <property type="entry name" value="BRLZ"/>
    <property type="match status" value="1"/>
</dbReference>
<evidence type="ECO:0000256" key="3">
    <source>
        <dbReference type="ARBA" id="ARBA00023242"/>
    </source>
</evidence>
<dbReference type="GeneID" id="64969710"/>
<dbReference type="GO" id="GO:0005737">
    <property type="term" value="C:cytoplasm"/>
    <property type="evidence" value="ECO:0007669"/>
    <property type="project" value="UniProtKB-SubCell"/>
</dbReference>
<protein>
    <recommendedName>
        <fullName evidence="6">BZIP domain-containing protein</fullName>
    </recommendedName>
</protein>
<evidence type="ECO:0000313" key="8">
    <source>
        <dbReference type="Proteomes" id="UP000654913"/>
    </source>
</evidence>
<feature type="coiled-coil region" evidence="4">
    <location>
        <begin position="107"/>
        <end position="155"/>
    </location>
</feature>
<dbReference type="AlphaFoldDB" id="A0A7R8AJJ0"/>
<dbReference type="GO" id="GO:0090575">
    <property type="term" value="C:RNA polymerase II transcription regulator complex"/>
    <property type="evidence" value="ECO:0007669"/>
    <property type="project" value="TreeGrafter"/>
</dbReference>
<dbReference type="GO" id="GO:0000976">
    <property type="term" value="F:transcription cis-regulatory region binding"/>
    <property type="evidence" value="ECO:0007669"/>
    <property type="project" value="InterPro"/>
</dbReference>
<dbReference type="InterPro" id="IPR046347">
    <property type="entry name" value="bZIP_sf"/>
</dbReference>
<evidence type="ECO:0000259" key="6">
    <source>
        <dbReference type="PROSITE" id="PS00036"/>
    </source>
</evidence>
<feature type="region of interest" description="Disordered" evidence="5">
    <location>
        <begin position="27"/>
        <end position="93"/>
    </location>
</feature>
<dbReference type="OrthoDB" id="4940293at2759"/>
<evidence type="ECO:0000256" key="2">
    <source>
        <dbReference type="ARBA" id="ARBA00004496"/>
    </source>
</evidence>
<feature type="domain" description="BZIP" evidence="6">
    <location>
        <begin position="94"/>
        <end position="109"/>
    </location>
</feature>
<dbReference type="Proteomes" id="UP000654913">
    <property type="component" value="Chromosome 2"/>
</dbReference>
<dbReference type="SUPFAM" id="SSF111430">
    <property type="entry name" value="YAP1 redox domain"/>
    <property type="match status" value="1"/>
</dbReference>
<evidence type="ECO:0000256" key="4">
    <source>
        <dbReference type="SAM" id="Coils"/>
    </source>
</evidence>
<name>A0A7R8AJJ0_9EURO</name>
<dbReference type="GO" id="GO:0033554">
    <property type="term" value="P:cellular response to stress"/>
    <property type="evidence" value="ECO:0007669"/>
    <property type="project" value="UniProtKB-ARBA"/>
</dbReference>
<dbReference type="RefSeq" id="XP_041551899.1">
    <property type="nucleotide sequence ID" value="XM_041698745.1"/>
</dbReference>
<gene>
    <name evidence="7" type="ORF">APUU_20137A</name>
</gene>
<dbReference type="PROSITE" id="PS00036">
    <property type="entry name" value="BZIP_BASIC"/>
    <property type="match status" value="1"/>
</dbReference>
<dbReference type="PANTHER" id="PTHR40621:SF6">
    <property type="entry name" value="AP-1-LIKE TRANSCRIPTION FACTOR YAP1-RELATED"/>
    <property type="match status" value="1"/>
</dbReference>
<reference evidence="7" key="2">
    <citation type="submission" date="2021-02" db="EMBL/GenBank/DDBJ databases">
        <title>Aspergillus puulaauensis MK2 genome sequence.</title>
        <authorList>
            <person name="Futagami T."/>
            <person name="Mori K."/>
            <person name="Kadooka C."/>
            <person name="Tanaka T."/>
        </authorList>
    </citation>
    <scope>NUCLEOTIDE SEQUENCE</scope>
    <source>
        <strain evidence="7">MK2</strain>
    </source>
</reference>
<feature type="compositionally biased region" description="Polar residues" evidence="5">
    <location>
        <begin position="27"/>
        <end position="57"/>
    </location>
</feature>
<dbReference type="Gene3D" id="1.20.5.170">
    <property type="match status" value="1"/>
</dbReference>
<proteinExistence type="predicted"/>
<dbReference type="PANTHER" id="PTHR40621">
    <property type="entry name" value="TRANSCRIPTION FACTOR KAPC-RELATED"/>
    <property type="match status" value="1"/>
</dbReference>
<dbReference type="Pfam" id="PF08601">
    <property type="entry name" value="PAP1"/>
    <property type="match status" value="1"/>
</dbReference>
<dbReference type="Gene3D" id="1.10.238.100">
    <property type="entry name" value="YAP1 redox domain. Chain B"/>
    <property type="match status" value="1"/>
</dbReference>
<dbReference type="SUPFAM" id="SSF57959">
    <property type="entry name" value="Leucine zipper domain"/>
    <property type="match status" value="1"/>
</dbReference>
<dbReference type="InterPro" id="IPR004827">
    <property type="entry name" value="bZIP"/>
</dbReference>
<dbReference type="InterPro" id="IPR023167">
    <property type="entry name" value="Yap1_redox_dom_sf"/>
</dbReference>
<reference evidence="7" key="1">
    <citation type="submission" date="2021-01" db="EMBL/GenBank/DDBJ databases">
        <authorList>
            <consortium name="Aspergillus puulaauensis MK2 genome sequencing consortium"/>
            <person name="Kazuki M."/>
            <person name="Futagami T."/>
        </authorList>
    </citation>
    <scope>NUCLEOTIDE SEQUENCE</scope>
    <source>
        <strain evidence="7">MK2</strain>
    </source>
</reference>
<dbReference type="KEGG" id="apuu:APUU_20137A"/>
<keyword evidence="8" id="KW-1185">Reference proteome</keyword>
<dbReference type="Pfam" id="PF00170">
    <property type="entry name" value="bZIP_1"/>
    <property type="match status" value="1"/>
</dbReference>
<sequence>MLYPFSPTIQEAGAPFIGNNSSVTMDDNTRSNPVNITQSESGDSLNPSLSLQSQDSHGPSLDISATELEIDNPSGGSRRNVKAKATPSASLMDKRKAQNQAAQRAFRERKECHIRDLNDRFAQLQQNVSTLHEENDEKRQEITTALAENNMLKELESTSAAVQDDFMSVFPYTSFADLVAPGDHDKQPKHRLVTDPRTGERLMGLHTTWEFIQQDPRFQEGVLDLEKICNYLREQVQCDGQGPVFVERCVLDALDASIIGM</sequence>
<evidence type="ECO:0000256" key="1">
    <source>
        <dbReference type="ARBA" id="ARBA00004123"/>
    </source>
</evidence>
<organism evidence="7 8">
    <name type="scientific">Aspergillus puulaauensis</name>
    <dbReference type="NCBI Taxonomy" id="1220207"/>
    <lineage>
        <taxon>Eukaryota</taxon>
        <taxon>Fungi</taxon>
        <taxon>Dikarya</taxon>
        <taxon>Ascomycota</taxon>
        <taxon>Pezizomycotina</taxon>
        <taxon>Eurotiomycetes</taxon>
        <taxon>Eurotiomycetidae</taxon>
        <taxon>Eurotiales</taxon>
        <taxon>Aspergillaceae</taxon>
        <taxon>Aspergillus</taxon>
    </lineage>
</organism>
<dbReference type="EMBL" id="AP024444">
    <property type="protein sequence ID" value="BCS19705.1"/>
    <property type="molecule type" value="Genomic_DNA"/>
</dbReference>
<dbReference type="InterPro" id="IPR050936">
    <property type="entry name" value="AP-1-like"/>
</dbReference>
<dbReference type="CDD" id="cd14688">
    <property type="entry name" value="bZIP_YAP"/>
    <property type="match status" value="1"/>
</dbReference>